<evidence type="ECO:0000256" key="3">
    <source>
        <dbReference type="ARBA" id="ARBA00022723"/>
    </source>
</evidence>
<evidence type="ECO:0000256" key="4">
    <source>
        <dbReference type="ARBA" id="ARBA00023002"/>
    </source>
</evidence>
<dbReference type="GO" id="GO:0020037">
    <property type="term" value="F:heme binding"/>
    <property type="evidence" value="ECO:0007669"/>
    <property type="project" value="InterPro"/>
</dbReference>
<evidence type="ECO:0000313" key="9">
    <source>
        <dbReference type="EMBL" id="PSR83624.1"/>
    </source>
</evidence>
<keyword evidence="4 7" id="KW-0560">Oxidoreductase</keyword>
<gene>
    <name evidence="9" type="ORF">BD289DRAFT_435624</name>
</gene>
<dbReference type="InterPro" id="IPR001128">
    <property type="entry name" value="Cyt_P450"/>
</dbReference>
<keyword evidence="8" id="KW-1133">Transmembrane helix</keyword>
<keyword evidence="7 9" id="KW-0503">Monooxygenase</keyword>
<proteinExistence type="inferred from homology"/>
<evidence type="ECO:0000256" key="2">
    <source>
        <dbReference type="ARBA" id="ARBA00022617"/>
    </source>
</evidence>
<keyword evidence="8" id="KW-0812">Transmembrane</keyword>
<keyword evidence="8" id="KW-0472">Membrane</keyword>
<dbReference type="Proteomes" id="UP000241462">
    <property type="component" value="Unassembled WGS sequence"/>
</dbReference>
<evidence type="ECO:0000313" key="10">
    <source>
        <dbReference type="Proteomes" id="UP000241462"/>
    </source>
</evidence>
<dbReference type="OrthoDB" id="2789670at2759"/>
<dbReference type="Pfam" id="PF00067">
    <property type="entry name" value="p450"/>
    <property type="match status" value="1"/>
</dbReference>
<feature type="binding site" description="axial binding residue" evidence="6">
    <location>
        <position position="491"/>
    </location>
    <ligand>
        <name>heme</name>
        <dbReference type="ChEBI" id="CHEBI:30413"/>
    </ligand>
    <ligandPart>
        <name>Fe</name>
        <dbReference type="ChEBI" id="CHEBI:18248"/>
    </ligandPart>
</feature>
<evidence type="ECO:0000256" key="8">
    <source>
        <dbReference type="SAM" id="Phobius"/>
    </source>
</evidence>
<keyword evidence="5 6" id="KW-0408">Iron</keyword>
<dbReference type="InParanoid" id="A0A2T3A684"/>
<dbReference type="InterPro" id="IPR002401">
    <property type="entry name" value="Cyt_P450_E_grp-I"/>
</dbReference>
<dbReference type="PANTHER" id="PTHR24305">
    <property type="entry name" value="CYTOCHROME P450"/>
    <property type="match status" value="1"/>
</dbReference>
<dbReference type="STRING" id="2025994.A0A2T3A684"/>
<dbReference type="PRINTS" id="PR00385">
    <property type="entry name" value="P450"/>
</dbReference>
<dbReference type="GO" id="GO:0044550">
    <property type="term" value="P:secondary metabolite biosynthetic process"/>
    <property type="evidence" value="ECO:0007669"/>
    <property type="project" value="UniProtKB-ARBA"/>
</dbReference>
<dbReference type="PANTHER" id="PTHR24305:SF235">
    <property type="entry name" value="CYTOCHROME P450 MONOOXYGENASE APDB-RELATED"/>
    <property type="match status" value="1"/>
</dbReference>
<dbReference type="GO" id="GO:0016705">
    <property type="term" value="F:oxidoreductase activity, acting on paired donors, with incorporation or reduction of molecular oxygen"/>
    <property type="evidence" value="ECO:0007669"/>
    <property type="project" value="InterPro"/>
</dbReference>
<dbReference type="InterPro" id="IPR050121">
    <property type="entry name" value="Cytochrome_P450_monoxygenase"/>
</dbReference>
<dbReference type="Gene3D" id="1.10.630.10">
    <property type="entry name" value="Cytochrome P450"/>
    <property type="match status" value="1"/>
</dbReference>
<comment type="similarity">
    <text evidence="7">Belongs to the cytochrome P450 family.</text>
</comment>
<feature type="transmembrane region" description="Helical" evidence="8">
    <location>
        <begin position="20"/>
        <end position="38"/>
    </location>
</feature>
<evidence type="ECO:0000256" key="6">
    <source>
        <dbReference type="PIRSR" id="PIRSR602401-1"/>
    </source>
</evidence>
<organism evidence="9 10">
    <name type="scientific">Coniella lustricola</name>
    <dbReference type="NCBI Taxonomy" id="2025994"/>
    <lineage>
        <taxon>Eukaryota</taxon>
        <taxon>Fungi</taxon>
        <taxon>Dikarya</taxon>
        <taxon>Ascomycota</taxon>
        <taxon>Pezizomycotina</taxon>
        <taxon>Sordariomycetes</taxon>
        <taxon>Sordariomycetidae</taxon>
        <taxon>Diaporthales</taxon>
        <taxon>Schizoparmaceae</taxon>
        <taxon>Coniella</taxon>
    </lineage>
</organism>
<keyword evidence="2 6" id="KW-0349">Heme</keyword>
<keyword evidence="10" id="KW-1185">Reference proteome</keyword>
<dbReference type="PROSITE" id="PS00086">
    <property type="entry name" value="CYTOCHROME_P450"/>
    <property type="match status" value="1"/>
</dbReference>
<dbReference type="CDD" id="cd20615">
    <property type="entry name" value="CYP_GliC-like"/>
    <property type="match status" value="1"/>
</dbReference>
<sequence>MNLLQHNLMFLSFEPSSLSLIFFTAGCTITAFLLIVALKHQAIRKCFGALISRTVNITLLRFFPIKHVDHAASLPSLPYVFPNGQGNVEKFLRGRANSARWASEYGSLYRLWSGISSEVVLTKPAHVEAVFRDSHKHTKAHANDSGFLMDSLLGSCLGLISGQPWNAVRSGVEAPFLRSSMRQYARDAQDFTSAFMHRLQSDNNAFRQQGTLHPVQDLKLLPILFVARVIYGLLTDEQERELRDLIPPRENIFRTVIGGGITRFEFSKFLPLPDIRALKRFKDNWARWNDRVHANAVKRASKADPAPVIAMYKAVEDGKMTREQLLQTLDEILFANIDVTMGGLSWTLVFLAAHPDVQAALRSEIQAQCSSSGEDDENISARDNRERDAYLLSAWTATPTLLGACILEAARLRPLAAFSVPQACPSVRVLDGFEIPAGTNFIIDSYALNIRDPFWGPDRDRFRPERWLERHKYGRDLRYRYWRFGFGPRTCLGKYLAELIVRTVVVEVLENWKIALQPTRPDVEQKGIDKENASNTSTKANDVDDGMSWPWDDELWIHSPQLLLKCEPLKDYFTKERENISLQSSP</sequence>
<name>A0A2T3A684_9PEZI</name>
<evidence type="ECO:0000256" key="1">
    <source>
        <dbReference type="ARBA" id="ARBA00001971"/>
    </source>
</evidence>
<dbReference type="GO" id="GO:0005506">
    <property type="term" value="F:iron ion binding"/>
    <property type="evidence" value="ECO:0007669"/>
    <property type="project" value="InterPro"/>
</dbReference>
<comment type="cofactor">
    <cofactor evidence="1 6">
        <name>heme</name>
        <dbReference type="ChEBI" id="CHEBI:30413"/>
    </cofactor>
</comment>
<dbReference type="EMBL" id="KZ678457">
    <property type="protein sequence ID" value="PSR83624.1"/>
    <property type="molecule type" value="Genomic_DNA"/>
</dbReference>
<dbReference type="PRINTS" id="PR00463">
    <property type="entry name" value="EP450I"/>
</dbReference>
<dbReference type="GO" id="GO:0004497">
    <property type="term" value="F:monooxygenase activity"/>
    <property type="evidence" value="ECO:0007669"/>
    <property type="project" value="UniProtKB-KW"/>
</dbReference>
<protein>
    <submittedName>
        <fullName evidence="9">Cytochrome p450 monooxygenase GliC</fullName>
    </submittedName>
</protein>
<dbReference type="SUPFAM" id="SSF48264">
    <property type="entry name" value="Cytochrome P450"/>
    <property type="match status" value="1"/>
</dbReference>
<keyword evidence="3 6" id="KW-0479">Metal-binding</keyword>
<evidence type="ECO:0000256" key="5">
    <source>
        <dbReference type="ARBA" id="ARBA00023004"/>
    </source>
</evidence>
<accession>A0A2T3A684</accession>
<dbReference type="InterPro" id="IPR017972">
    <property type="entry name" value="Cyt_P450_CS"/>
</dbReference>
<dbReference type="InterPro" id="IPR036396">
    <property type="entry name" value="Cyt_P450_sf"/>
</dbReference>
<dbReference type="AlphaFoldDB" id="A0A2T3A684"/>
<reference evidence="9 10" key="1">
    <citation type="journal article" date="2018" name="Mycol. Prog.">
        <title>Coniella lustricola, a new species from submerged detritus.</title>
        <authorList>
            <person name="Raudabaugh D.B."/>
            <person name="Iturriaga T."/>
            <person name="Carver A."/>
            <person name="Mondo S."/>
            <person name="Pangilinan J."/>
            <person name="Lipzen A."/>
            <person name="He G."/>
            <person name="Amirebrahimi M."/>
            <person name="Grigoriev I.V."/>
            <person name="Miller A.N."/>
        </authorList>
    </citation>
    <scope>NUCLEOTIDE SEQUENCE [LARGE SCALE GENOMIC DNA]</scope>
    <source>
        <strain evidence="9 10">B22-T-1</strain>
    </source>
</reference>
<evidence type="ECO:0000256" key="7">
    <source>
        <dbReference type="RuleBase" id="RU000461"/>
    </source>
</evidence>